<accession>A0ABR2Z9Y9</accession>
<sequence length="603" mass="68067">MPKSVVCTRGSIQMPERVDLWRVCATWKSVVGGCCRFWANIEVRDDGDFEGDEEEYHSFVERFKTLVGRVNHSDLHLTFSWSPHYHCEATSKVTDLHDILLSSERSPRCRSLILDLGEYGGSNNCGFDNVARHLPSMRSLGCLEIKNVGNGSGPWLHWLTRVLRHVPGNPLERLGVKKLCLESQIGHCDGLVYHSSLSSYKSQVLTDIEAHVAPLVAVSMIQCFPALTRACFAYTEPQREVLGAWVRDLPVVHKHLLQLTLKTTPSTLTAIVKRSFPHAFFSSILHQLDVPCLTSLSLGTNPRYAVLPMGLDHPLDESEYEEDLAWRRQWVECDEHAESDMLHRLDRDPIYAQDKEDEVEFQNSFIFPDANHQCPKNGVIPLGKPFFPELLDGFLSRSPLLESLELIAIPFHAPQLVRVLERTPNLVKLDLVEVTVPREEENLYPTPLANDVVLDWLKDTTHLPRLESLKLSLTRFPPTPGSFESMLEARYALLLGNGDEAVHVFKKVDVVCEEIDAQVGGSLAYDRLKALKDDGLCVVAHSSAIHELGRESKPLVRGPTKMRTTFCIRESIPDRSLDTVPFDEQLNPNPFFFSDPQTPARFV</sequence>
<dbReference type="EMBL" id="JBBXMP010000369">
    <property type="protein sequence ID" value="KAL0058085.1"/>
    <property type="molecule type" value="Genomic_DNA"/>
</dbReference>
<gene>
    <name evidence="1" type="ORF">AAF712_015245</name>
</gene>
<name>A0ABR2Z9Y9_9AGAR</name>
<comment type="caution">
    <text evidence="1">The sequence shown here is derived from an EMBL/GenBank/DDBJ whole genome shotgun (WGS) entry which is preliminary data.</text>
</comment>
<keyword evidence="2" id="KW-1185">Reference proteome</keyword>
<evidence type="ECO:0000313" key="1">
    <source>
        <dbReference type="EMBL" id="KAL0058085.1"/>
    </source>
</evidence>
<proteinExistence type="predicted"/>
<reference evidence="1 2" key="1">
    <citation type="submission" date="2024-05" db="EMBL/GenBank/DDBJ databases">
        <title>A draft genome resource for the thread blight pathogen Marasmius tenuissimus strain MS-2.</title>
        <authorList>
            <person name="Yulfo-Soto G.E."/>
            <person name="Baruah I.K."/>
            <person name="Amoako-Attah I."/>
            <person name="Bukari Y."/>
            <person name="Meinhardt L.W."/>
            <person name="Bailey B.A."/>
            <person name="Cohen S.P."/>
        </authorList>
    </citation>
    <scope>NUCLEOTIDE SEQUENCE [LARGE SCALE GENOMIC DNA]</scope>
    <source>
        <strain evidence="1 2">MS-2</strain>
    </source>
</reference>
<dbReference type="Proteomes" id="UP001437256">
    <property type="component" value="Unassembled WGS sequence"/>
</dbReference>
<organism evidence="1 2">
    <name type="scientific">Marasmius tenuissimus</name>
    <dbReference type="NCBI Taxonomy" id="585030"/>
    <lineage>
        <taxon>Eukaryota</taxon>
        <taxon>Fungi</taxon>
        <taxon>Dikarya</taxon>
        <taxon>Basidiomycota</taxon>
        <taxon>Agaricomycotina</taxon>
        <taxon>Agaricomycetes</taxon>
        <taxon>Agaricomycetidae</taxon>
        <taxon>Agaricales</taxon>
        <taxon>Marasmiineae</taxon>
        <taxon>Marasmiaceae</taxon>
        <taxon>Marasmius</taxon>
    </lineage>
</organism>
<protein>
    <recommendedName>
        <fullName evidence="3">F-box domain-containing protein</fullName>
    </recommendedName>
</protein>
<evidence type="ECO:0008006" key="3">
    <source>
        <dbReference type="Google" id="ProtNLM"/>
    </source>
</evidence>
<evidence type="ECO:0000313" key="2">
    <source>
        <dbReference type="Proteomes" id="UP001437256"/>
    </source>
</evidence>